<dbReference type="EMBL" id="SRYG01000020">
    <property type="protein sequence ID" value="TGY65267.1"/>
    <property type="molecule type" value="Genomic_DNA"/>
</dbReference>
<reference evidence="1" key="1">
    <citation type="submission" date="2019-04" db="EMBL/GenBank/DDBJ databases">
        <title>Microbes associate with the intestines of laboratory mice.</title>
        <authorList>
            <person name="Navarre W."/>
            <person name="Wong E."/>
            <person name="Huang K."/>
            <person name="Tropini C."/>
            <person name="Ng K."/>
            <person name="Yu B."/>
        </authorList>
    </citation>
    <scope>NUCLEOTIDE SEQUENCE</scope>
    <source>
        <strain evidence="1">NM09_H32</strain>
    </source>
</reference>
<gene>
    <name evidence="1" type="ORF">E5336_09585</name>
</gene>
<evidence type="ECO:0000313" key="1">
    <source>
        <dbReference type="EMBL" id="TGY65267.1"/>
    </source>
</evidence>
<organism evidence="1 2">
    <name type="scientific">Dubosiella muris</name>
    <dbReference type="NCBI Taxonomy" id="3038133"/>
    <lineage>
        <taxon>Bacteria</taxon>
        <taxon>Bacillati</taxon>
        <taxon>Bacillota</taxon>
        <taxon>Erysipelotrichia</taxon>
        <taxon>Erysipelotrichales</taxon>
        <taxon>Erysipelotrichaceae</taxon>
        <taxon>Dubosiella</taxon>
    </lineage>
</organism>
<proteinExistence type="predicted"/>
<keyword evidence="2" id="KW-1185">Reference proteome</keyword>
<name>A0AC61R5D4_9FIRM</name>
<protein>
    <submittedName>
        <fullName evidence="1">TIGR00730 family Rossman fold protein</fullName>
    </submittedName>
</protein>
<accession>A0AC61R5D4</accession>
<dbReference type="Proteomes" id="UP000308836">
    <property type="component" value="Unassembled WGS sequence"/>
</dbReference>
<evidence type="ECO:0000313" key="2">
    <source>
        <dbReference type="Proteomes" id="UP000308836"/>
    </source>
</evidence>
<sequence>MRICVYGASSNDIDQAYLNAGYELGKQMAEKKIELVFGGGATGIMGAVNRGVLENGGTSIGVAPKFFDQPGILAKDCTQFIFTNTMRERKQKMEDLADAFIMMPGGIGTYEEFFEILTLKQLDQNHKPLVILSTNGYYDSLLSLLNGMLADRFMSEHVMTLVSTAYEPMAALSQIESEQTK</sequence>
<comment type="caution">
    <text evidence="1">The sequence shown here is derived from an EMBL/GenBank/DDBJ whole genome shotgun (WGS) entry which is preliminary data.</text>
</comment>